<sequence>MALDLGPRGITVNSVSPGIVMTRNSRYLVDNPGLAAQQTARVALGRLGEADDVASIIAFLASDEGRWVTGQVIDASGGTAL</sequence>
<dbReference type="OrthoDB" id="154414at2"/>
<dbReference type="RefSeq" id="WP_093410943.1">
    <property type="nucleotide sequence ID" value="NZ_BOPD01000028.1"/>
</dbReference>
<evidence type="ECO:0008006" key="5">
    <source>
        <dbReference type="Google" id="ProtNLM"/>
    </source>
</evidence>
<keyword evidence="4" id="KW-1185">Reference proteome</keyword>
<dbReference type="SUPFAM" id="SSF51735">
    <property type="entry name" value="NAD(P)-binding Rossmann-fold domains"/>
    <property type="match status" value="1"/>
</dbReference>
<name>A0A9W5UVC1_9ACTN</name>
<dbReference type="Gene3D" id="3.40.50.720">
    <property type="entry name" value="NAD(P)-binding Rossmann-like Domain"/>
    <property type="match status" value="1"/>
</dbReference>
<organism evidence="3 4">
    <name type="scientific">Micromonospora sediminimaris</name>
    <dbReference type="NCBI Taxonomy" id="547162"/>
    <lineage>
        <taxon>Bacteria</taxon>
        <taxon>Bacillati</taxon>
        <taxon>Actinomycetota</taxon>
        <taxon>Actinomycetes</taxon>
        <taxon>Micromonosporales</taxon>
        <taxon>Micromonosporaceae</taxon>
        <taxon>Micromonospora</taxon>
    </lineage>
</organism>
<evidence type="ECO:0000256" key="2">
    <source>
        <dbReference type="ARBA" id="ARBA00023002"/>
    </source>
</evidence>
<keyword evidence="2" id="KW-0560">Oxidoreductase</keyword>
<gene>
    <name evidence="3" type="ORF">Vse01_44380</name>
</gene>
<dbReference type="Pfam" id="PF13561">
    <property type="entry name" value="adh_short_C2"/>
    <property type="match status" value="1"/>
</dbReference>
<dbReference type="PANTHER" id="PTHR43639:SF1">
    <property type="entry name" value="SHORT-CHAIN DEHYDROGENASE_REDUCTASE FAMILY PROTEIN"/>
    <property type="match status" value="1"/>
</dbReference>
<evidence type="ECO:0000256" key="1">
    <source>
        <dbReference type="ARBA" id="ARBA00006484"/>
    </source>
</evidence>
<dbReference type="InterPro" id="IPR036291">
    <property type="entry name" value="NAD(P)-bd_dom_sf"/>
</dbReference>
<dbReference type="GO" id="GO:0016491">
    <property type="term" value="F:oxidoreductase activity"/>
    <property type="evidence" value="ECO:0007669"/>
    <property type="project" value="UniProtKB-KW"/>
</dbReference>
<evidence type="ECO:0000313" key="3">
    <source>
        <dbReference type="EMBL" id="GIJ35290.1"/>
    </source>
</evidence>
<dbReference type="PANTHER" id="PTHR43639">
    <property type="entry name" value="OXIDOREDUCTASE, SHORT-CHAIN DEHYDROGENASE/REDUCTASE FAMILY (AFU_ORTHOLOGUE AFUA_5G02870)"/>
    <property type="match status" value="1"/>
</dbReference>
<comment type="similarity">
    <text evidence="1">Belongs to the short-chain dehydrogenases/reductases (SDR) family.</text>
</comment>
<protein>
    <recommendedName>
        <fullName evidence="5">Enoyl-(Acyl carrier protein) reductase</fullName>
    </recommendedName>
</protein>
<dbReference type="EMBL" id="BOPD01000028">
    <property type="protein sequence ID" value="GIJ35290.1"/>
    <property type="molecule type" value="Genomic_DNA"/>
</dbReference>
<reference evidence="3" key="1">
    <citation type="submission" date="2021-01" db="EMBL/GenBank/DDBJ databases">
        <title>Whole genome shotgun sequence of Verrucosispora sediminis NBRC 107745.</title>
        <authorList>
            <person name="Komaki H."/>
            <person name="Tamura T."/>
        </authorList>
    </citation>
    <scope>NUCLEOTIDE SEQUENCE</scope>
    <source>
        <strain evidence="3">NBRC 107745</strain>
    </source>
</reference>
<comment type="caution">
    <text evidence="3">The sequence shown here is derived from an EMBL/GenBank/DDBJ whole genome shotgun (WGS) entry which is preliminary data.</text>
</comment>
<proteinExistence type="inferred from homology"/>
<dbReference type="AlphaFoldDB" id="A0A9W5UVC1"/>
<dbReference type="InterPro" id="IPR002347">
    <property type="entry name" value="SDR_fam"/>
</dbReference>
<accession>A0A9W5UVC1</accession>
<dbReference type="PRINTS" id="PR00081">
    <property type="entry name" value="GDHRDH"/>
</dbReference>
<evidence type="ECO:0000313" key="4">
    <source>
        <dbReference type="Proteomes" id="UP000607311"/>
    </source>
</evidence>
<dbReference type="Proteomes" id="UP000607311">
    <property type="component" value="Unassembled WGS sequence"/>
</dbReference>